<dbReference type="InterPro" id="IPR058355">
    <property type="entry name" value="DUF8042"/>
</dbReference>
<reference evidence="3 4" key="1">
    <citation type="submission" date="2021-03" db="EMBL/GenBank/DDBJ databases">
        <title>Genomic Encyclopedia of Type Strains, Phase IV (KMG-IV): sequencing the most valuable type-strain genomes for metagenomic binning, comparative biology and taxonomic classification.</title>
        <authorList>
            <person name="Goeker M."/>
        </authorList>
    </citation>
    <scope>NUCLEOTIDE SEQUENCE [LARGE SCALE GENOMIC DNA]</scope>
    <source>
        <strain evidence="3 4">DSM 25609</strain>
    </source>
</reference>
<sequence>MTVLEDKQLKQVLNIMETLLEATEHFSTLIKKKELNQSVYILSSIVNGFEAVDQILASTQSTKGKAEGEKIERSINLITKQLEQGNFLKVSEIVQFSLMPQLRKWKQTFESNRNIEQKQSVTIGVYLCPTNPRKAYTEARINALVNEAERQEVNLLFFSSDDVDFDKKQVTADVFDNDEWQRVTGPFPDVINNIGSKSRMQYSRTERKLRREIPFTSFSIGNKLHLPRKLAKSGKFAELLVGFKIASDETIIHDFLNKYGTAVFKPLRGRKGENIYFVKKKGNRYSFLEHKKEQILSREKFEKWIREVILRKKNSYMVQRYIECRTKDEEPYDIRAHVQKDGEGKWQLTRIYPRIGHKKSILSNVSQGGRTEELGTLFANEFGDSSKQYESDIRKLSMDLTWHVDKLYGLALDELGLDLAIDKNGRFWLHEVNTGPQSTHHEGDRAINTIAYAEYIANNGLFFTNEFDKKLNVKGQFNAQNTDLPWANLDDCLCISMLVNQNEINNLTIACAYVAYYENKHFYYFSPKDIDYDEMLIRGYFYENKQWVPKVVEYPDVIYDRLRLRGIKGYTKVYEELQDIPFTNEFYGNSISKLEVYDKLQATKELDDTIIPYQKVHRVRDIFHYIEHYGEVILKPDVGSFAKGVHFISKSTIDDYFVAEGENESHYNEMMLTQYLRDLLKKGTFIVQKYIETRTKEGQPFDIRVHMMKDGNGEWSSVESYPRVGINHAAVLVASKGGYMSKLSGFLERNYGKKNVAYIEQLIESLSEKITYSFEGLYEENLGEVALDLAIDKEMQLSLIEVNVNKPGINYYEFDVAQHAIPYAIYLAEEQEVLNKVEYD</sequence>
<dbReference type="SUPFAM" id="SSF56059">
    <property type="entry name" value="Glutathione synthetase ATP-binding domain-like"/>
    <property type="match status" value="2"/>
</dbReference>
<dbReference type="InterPro" id="IPR011761">
    <property type="entry name" value="ATP-grasp"/>
</dbReference>
<protein>
    <submittedName>
        <fullName evidence="3">Glutathione synthase/RimK-type ligase-like ATP-grasp enzyme</fullName>
    </submittedName>
</protein>
<gene>
    <name evidence="3" type="ORF">J2Z83_003884</name>
</gene>
<dbReference type="Pfam" id="PF26154">
    <property type="entry name" value="DUF8042"/>
    <property type="match status" value="1"/>
</dbReference>
<comment type="caution">
    <text evidence="3">The sequence shown here is derived from an EMBL/GenBank/DDBJ whole genome shotgun (WGS) entry which is preliminary data.</text>
</comment>
<evidence type="ECO:0000313" key="3">
    <source>
        <dbReference type="EMBL" id="MBP1971729.1"/>
    </source>
</evidence>
<dbReference type="Gene3D" id="3.30.470.20">
    <property type="entry name" value="ATP-grasp fold, B domain"/>
    <property type="match status" value="1"/>
</dbReference>
<dbReference type="InterPro" id="IPR013815">
    <property type="entry name" value="ATP_grasp_subdomain_1"/>
</dbReference>
<accession>A0ABS4ILC5</accession>
<keyword evidence="1" id="KW-0067">ATP-binding</keyword>
<keyword evidence="4" id="KW-1185">Reference proteome</keyword>
<dbReference type="Gene3D" id="3.30.1490.20">
    <property type="entry name" value="ATP-grasp fold, A domain"/>
    <property type="match status" value="1"/>
</dbReference>
<name>A0ABS4ILC5_9BACI</name>
<dbReference type="Pfam" id="PF14398">
    <property type="entry name" value="ATPgrasp_YheCD"/>
    <property type="match status" value="2"/>
</dbReference>
<dbReference type="Proteomes" id="UP001519345">
    <property type="component" value="Unassembled WGS sequence"/>
</dbReference>
<dbReference type="PROSITE" id="PS50975">
    <property type="entry name" value="ATP_GRASP"/>
    <property type="match status" value="1"/>
</dbReference>
<evidence type="ECO:0000313" key="4">
    <source>
        <dbReference type="Proteomes" id="UP001519345"/>
    </source>
</evidence>
<dbReference type="EMBL" id="JAGGKX010000033">
    <property type="protein sequence ID" value="MBP1971729.1"/>
    <property type="molecule type" value="Genomic_DNA"/>
</dbReference>
<dbReference type="PANTHER" id="PTHR21621:SF0">
    <property type="entry name" value="BETA-CITRYLGLUTAMATE SYNTHASE B-RELATED"/>
    <property type="match status" value="1"/>
</dbReference>
<dbReference type="InterPro" id="IPR026838">
    <property type="entry name" value="YheC/D"/>
</dbReference>
<feature type="domain" description="ATP-grasp" evidence="2">
    <location>
        <begin position="600"/>
        <end position="832"/>
    </location>
</feature>
<organism evidence="3 4">
    <name type="scientific">Virgibacillus natechei</name>
    <dbReference type="NCBI Taxonomy" id="1216297"/>
    <lineage>
        <taxon>Bacteria</taxon>
        <taxon>Bacillati</taxon>
        <taxon>Bacillota</taxon>
        <taxon>Bacilli</taxon>
        <taxon>Bacillales</taxon>
        <taxon>Bacillaceae</taxon>
        <taxon>Virgibacillus</taxon>
    </lineage>
</organism>
<dbReference type="PANTHER" id="PTHR21621">
    <property type="entry name" value="RIBOSOMAL PROTEIN S6 MODIFICATION PROTEIN"/>
    <property type="match status" value="1"/>
</dbReference>
<proteinExistence type="predicted"/>
<dbReference type="RefSeq" id="WP_209464740.1">
    <property type="nucleotide sequence ID" value="NZ_CP110224.1"/>
</dbReference>
<evidence type="ECO:0000259" key="2">
    <source>
        <dbReference type="PROSITE" id="PS50975"/>
    </source>
</evidence>
<keyword evidence="1" id="KW-0547">Nucleotide-binding</keyword>
<evidence type="ECO:0000256" key="1">
    <source>
        <dbReference type="PROSITE-ProRule" id="PRU00409"/>
    </source>
</evidence>